<evidence type="ECO:0000313" key="12">
    <source>
        <dbReference type="EMBL" id="KZV79003.1"/>
    </source>
</evidence>
<keyword evidence="7 11" id="KW-0249">Electron transport</keyword>
<keyword evidence="8" id="KW-1133">Transmembrane helix</keyword>
<proteinExistence type="inferred from homology"/>
<name>A0A166NCH3_EXIGL</name>
<evidence type="ECO:0000256" key="5">
    <source>
        <dbReference type="ARBA" id="ARBA00022692"/>
    </source>
</evidence>
<evidence type="ECO:0000256" key="1">
    <source>
        <dbReference type="ARBA" id="ARBA00004434"/>
    </source>
</evidence>
<evidence type="ECO:0000313" key="13">
    <source>
        <dbReference type="EMBL" id="KZV84893.1"/>
    </source>
</evidence>
<dbReference type="Pfam" id="PF02939">
    <property type="entry name" value="UcrQ"/>
    <property type="match status" value="1"/>
</dbReference>
<evidence type="ECO:0000256" key="6">
    <source>
        <dbReference type="ARBA" id="ARBA00022792"/>
    </source>
</evidence>
<keyword evidence="5" id="KW-0812">Transmembrane</keyword>
<dbReference type="FunFam" id="1.20.5.210:FF:000001">
    <property type="entry name" value="Cytochrome b-c1 complex subunit 8"/>
    <property type="match status" value="1"/>
</dbReference>
<sequence>MRPTRVVFSGPPEPKHYMGWWGHLGSQGQKGIVTYSISPFRQRPFAGALNGYIFNGYKRIMKHVPYWIVPVAIAYGVMEWGDAKYHYYQSKAGHAHAEE</sequence>
<dbReference type="Proteomes" id="UP000077266">
    <property type="component" value="Unassembled WGS sequence"/>
</dbReference>
<evidence type="ECO:0000256" key="4">
    <source>
        <dbReference type="ARBA" id="ARBA00022660"/>
    </source>
</evidence>
<dbReference type="PANTHER" id="PTHR12119:SF2">
    <property type="entry name" value="CYTOCHROME B-C1 COMPLEX SUBUNIT 8"/>
    <property type="match status" value="1"/>
</dbReference>
<dbReference type="EMBL" id="KV426207">
    <property type="protein sequence ID" value="KZV84893.1"/>
    <property type="molecule type" value="Genomic_DNA"/>
</dbReference>
<keyword evidence="6 11" id="KW-0999">Mitochondrion inner membrane</keyword>
<dbReference type="GO" id="GO:0006122">
    <property type="term" value="P:mitochondrial electron transport, ubiquinol to cytochrome c"/>
    <property type="evidence" value="ECO:0007669"/>
    <property type="project" value="UniProtKB-UniRule"/>
</dbReference>
<dbReference type="GO" id="GO:0005743">
    <property type="term" value="C:mitochondrial inner membrane"/>
    <property type="evidence" value="ECO:0007669"/>
    <property type="project" value="UniProtKB-SubCell"/>
</dbReference>
<accession>A0A166NCH3</accession>
<dbReference type="InterPro" id="IPR036642">
    <property type="entry name" value="Cyt_bc1_su8_sf"/>
</dbReference>
<evidence type="ECO:0000313" key="14">
    <source>
        <dbReference type="EMBL" id="KZW00327.1"/>
    </source>
</evidence>
<evidence type="ECO:0000256" key="7">
    <source>
        <dbReference type="ARBA" id="ARBA00022982"/>
    </source>
</evidence>
<organism evidence="12 15">
    <name type="scientific">Exidia glandulosa HHB12029</name>
    <dbReference type="NCBI Taxonomy" id="1314781"/>
    <lineage>
        <taxon>Eukaryota</taxon>
        <taxon>Fungi</taxon>
        <taxon>Dikarya</taxon>
        <taxon>Basidiomycota</taxon>
        <taxon>Agaricomycotina</taxon>
        <taxon>Agaricomycetes</taxon>
        <taxon>Auriculariales</taxon>
        <taxon>Exidiaceae</taxon>
        <taxon>Exidia</taxon>
    </lineage>
</organism>
<gene>
    <name evidence="14" type="ORF">EXIGLDRAFT_721862</name>
    <name evidence="13" type="ORF">EXIGLDRAFT_776086</name>
    <name evidence="12" type="ORF">EXIGLDRAFT_782931</name>
</gene>
<dbReference type="OrthoDB" id="6683853at2759"/>
<keyword evidence="4 11" id="KW-0679">Respiratory chain</keyword>
<evidence type="ECO:0000256" key="3">
    <source>
        <dbReference type="ARBA" id="ARBA00022448"/>
    </source>
</evidence>
<keyword evidence="10" id="KW-0472">Membrane</keyword>
<keyword evidence="3 11" id="KW-0813">Transport</keyword>
<keyword evidence="15" id="KW-1185">Reference proteome</keyword>
<keyword evidence="9 11" id="KW-0496">Mitochondrion</keyword>
<evidence type="ECO:0000256" key="9">
    <source>
        <dbReference type="ARBA" id="ARBA00023128"/>
    </source>
</evidence>
<comment type="subunit">
    <text evidence="11">Component of the ubiquinol-cytochrome c oxidoreductase (cytochrome b-c1 complex, complex III, CIII), a multisubunit enzyme composed of 3 respiratory subunits cytochrome b, cytochrome c1 and Rieske protein, 2 core protein subunits, and additional low-molecular weight protein subunits. The complex exists as an obligatory dimer and forms supercomplexes (SCs) in the inner mitochondrial membrane with cytochrome c oxidase (complex IV, CIV).</text>
</comment>
<comment type="similarity">
    <text evidence="2 11">Belongs to the UQCRQ/QCR8 family.</text>
</comment>
<dbReference type="EMBL" id="KV426701">
    <property type="protein sequence ID" value="KZV79003.1"/>
    <property type="molecule type" value="Genomic_DNA"/>
</dbReference>
<dbReference type="GO" id="GO:0045275">
    <property type="term" value="C:respiratory chain complex III"/>
    <property type="evidence" value="ECO:0007669"/>
    <property type="project" value="UniProtKB-UniRule"/>
</dbReference>
<dbReference type="AlphaFoldDB" id="A0A166NCH3"/>
<reference evidence="12 15" key="1">
    <citation type="journal article" date="2016" name="Mol. Biol. Evol.">
        <title>Comparative Genomics of Early-Diverging Mushroom-Forming Fungi Provides Insights into the Origins of Lignocellulose Decay Capabilities.</title>
        <authorList>
            <person name="Nagy L.G."/>
            <person name="Riley R."/>
            <person name="Tritt A."/>
            <person name="Adam C."/>
            <person name="Daum C."/>
            <person name="Floudas D."/>
            <person name="Sun H."/>
            <person name="Yadav J.S."/>
            <person name="Pangilinan J."/>
            <person name="Larsson K.H."/>
            <person name="Matsuura K."/>
            <person name="Barry K."/>
            <person name="Labutti K."/>
            <person name="Kuo R."/>
            <person name="Ohm R.A."/>
            <person name="Bhattacharya S.S."/>
            <person name="Shirouzu T."/>
            <person name="Yoshinaga Y."/>
            <person name="Martin F.M."/>
            <person name="Grigoriev I.V."/>
            <person name="Hibbett D.S."/>
        </authorList>
    </citation>
    <scope>NUCLEOTIDE SEQUENCE [LARGE SCALE GENOMIC DNA]</scope>
    <source>
        <strain evidence="12 15">HHB12029</strain>
    </source>
</reference>
<comment type="function">
    <text evidence="11">Component of the ubiquinol-cytochrome c oxidoreductase, a multisubunit transmembrane complex that is part of the mitochondrial electron transport chain which drives oxidative phosphorylation. The complex plays an important role in the uptake of multiple carbon sources present in different host niches.</text>
</comment>
<evidence type="ECO:0000256" key="2">
    <source>
        <dbReference type="ARBA" id="ARBA00007668"/>
    </source>
</evidence>
<evidence type="ECO:0000256" key="8">
    <source>
        <dbReference type="ARBA" id="ARBA00022989"/>
    </source>
</evidence>
<comment type="subcellular location">
    <subcellularLocation>
        <location evidence="1 11">Mitochondrion inner membrane</location>
        <topology evidence="1 11">Single-pass membrane protein</topology>
    </subcellularLocation>
</comment>
<dbReference type="EMBL" id="KV425901">
    <property type="protein sequence ID" value="KZW00327.1"/>
    <property type="molecule type" value="Genomic_DNA"/>
</dbReference>
<dbReference type="PANTHER" id="PTHR12119">
    <property type="entry name" value="UBIQUINOL-CYTOCHROME C REDUCTASE COMPLEX UBIQUINONE-BINDING PROTEIN QP-C"/>
    <property type="match status" value="1"/>
</dbReference>
<evidence type="ECO:0000313" key="15">
    <source>
        <dbReference type="Proteomes" id="UP000077266"/>
    </source>
</evidence>
<evidence type="ECO:0000256" key="11">
    <source>
        <dbReference type="RuleBase" id="RU368118"/>
    </source>
</evidence>
<dbReference type="SUPFAM" id="SSF81508">
    <property type="entry name" value="Ubiquinone-binding protein QP-C of cytochrome bc1 complex (Ubiquinol-cytochrome c reductase)"/>
    <property type="match status" value="1"/>
</dbReference>
<evidence type="ECO:0000256" key="10">
    <source>
        <dbReference type="ARBA" id="ARBA00023136"/>
    </source>
</evidence>
<dbReference type="FunCoup" id="A0A166NCH3">
    <property type="interactions" value="170"/>
</dbReference>
<protein>
    <recommendedName>
        <fullName evidence="11">Cytochrome b-c1 complex subunit 8</fullName>
    </recommendedName>
    <alternativeName>
        <fullName evidence="11">Complex III subunit 8</fullName>
    </alternativeName>
</protein>
<dbReference type="STRING" id="1314781.A0A166NCH3"/>
<dbReference type="Gene3D" id="1.20.5.210">
    <property type="entry name" value="Cytochrome b-c1 complex subunit 8"/>
    <property type="match status" value="1"/>
</dbReference>
<dbReference type="InterPro" id="IPR004205">
    <property type="entry name" value="Cyt_bc1_su8"/>
</dbReference>